<evidence type="ECO:0000313" key="3">
    <source>
        <dbReference type="Proteomes" id="UP000031586"/>
    </source>
</evidence>
<dbReference type="AlphaFoldDB" id="A0A0C1VAX7"/>
<gene>
    <name evidence="2" type="ORF">H735_28535</name>
</gene>
<keyword evidence="1" id="KW-0812">Transmembrane</keyword>
<keyword evidence="1" id="KW-1133">Transmembrane helix</keyword>
<reference evidence="2 3" key="1">
    <citation type="submission" date="2014-07" db="EMBL/GenBank/DDBJ databases">
        <title>Unique and conserved regions in Vibrio harveyi and related species in comparison with the shrimp pathogen Vibrio harveyi CAIM 1792.</title>
        <authorList>
            <person name="Espinoza-Valles I."/>
            <person name="Vora G."/>
            <person name="Leekitcharoenphon P."/>
            <person name="Ussery D."/>
            <person name="Hoj L."/>
            <person name="Gomez-Gil B."/>
        </authorList>
    </citation>
    <scope>NUCLEOTIDE SEQUENCE [LARGE SCALE GENOMIC DNA]</scope>
    <source>
        <strain evidence="3">CAIM 1854 / LMG 25443</strain>
    </source>
</reference>
<feature type="transmembrane region" description="Helical" evidence="1">
    <location>
        <begin position="95"/>
        <end position="113"/>
    </location>
</feature>
<sequence>MSSEAKKYIKETRNQAWGITAFLIVTLVAVIAVSQGFLLPASDKPEIWFQRSGSIIVVVALFLEYLVQKRLEAFSNGEVPPWEAGRLYKAFYQKLAVVCVIYGLLGTMVWGYGDLIYLKFT</sequence>
<dbReference type="EMBL" id="JPRD01000072">
    <property type="protein sequence ID" value="KIF46823.1"/>
    <property type="molecule type" value="Genomic_DNA"/>
</dbReference>
<evidence type="ECO:0000313" key="2">
    <source>
        <dbReference type="EMBL" id="KIF46823.1"/>
    </source>
</evidence>
<accession>A0A0C1VAX7</accession>
<feature type="transmembrane region" description="Helical" evidence="1">
    <location>
        <begin position="21"/>
        <end position="41"/>
    </location>
</feature>
<organism evidence="2 3">
    <name type="scientific">Vibrio owensii CAIM 1854 = LMG 25443</name>
    <dbReference type="NCBI Taxonomy" id="1229493"/>
    <lineage>
        <taxon>Bacteria</taxon>
        <taxon>Pseudomonadati</taxon>
        <taxon>Pseudomonadota</taxon>
        <taxon>Gammaproteobacteria</taxon>
        <taxon>Vibrionales</taxon>
        <taxon>Vibrionaceae</taxon>
        <taxon>Vibrio</taxon>
    </lineage>
</organism>
<dbReference type="RefSeq" id="WP_020198237.1">
    <property type="nucleotide sequence ID" value="NZ_BAOH01000431.1"/>
</dbReference>
<dbReference type="PATRIC" id="fig|1229493.5.peg.5530"/>
<comment type="caution">
    <text evidence="2">The sequence shown here is derived from an EMBL/GenBank/DDBJ whole genome shotgun (WGS) entry which is preliminary data.</text>
</comment>
<name>A0A0C1VAX7_9VIBR</name>
<proteinExistence type="predicted"/>
<protein>
    <submittedName>
        <fullName evidence="2">Uncharacterized protein</fullName>
    </submittedName>
</protein>
<feature type="transmembrane region" description="Helical" evidence="1">
    <location>
        <begin position="47"/>
        <end position="67"/>
    </location>
</feature>
<keyword evidence="1" id="KW-0472">Membrane</keyword>
<evidence type="ECO:0000256" key="1">
    <source>
        <dbReference type="SAM" id="Phobius"/>
    </source>
</evidence>
<dbReference type="Proteomes" id="UP000031586">
    <property type="component" value="Unassembled WGS sequence"/>
</dbReference>